<dbReference type="AlphaFoldDB" id="A0A8J4GG15"/>
<reference evidence="2" key="1">
    <citation type="journal article" date="2021" name="Proc. Natl. Acad. Sci. U.S.A.">
        <title>Three genomes in the algal genus Volvox reveal the fate of a haploid sex-determining region after a transition to homothallism.</title>
        <authorList>
            <person name="Yamamoto K."/>
            <person name="Hamaji T."/>
            <person name="Kawai-Toyooka H."/>
            <person name="Matsuzaki R."/>
            <person name="Takahashi F."/>
            <person name="Nishimura Y."/>
            <person name="Kawachi M."/>
            <person name="Noguchi H."/>
            <person name="Minakuchi Y."/>
            <person name="Umen J.G."/>
            <person name="Toyoda A."/>
            <person name="Nozaki H."/>
        </authorList>
    </citation>
    <scope>NUCLEOTIDE SEQUENCE</scope>
    <source>
        <strain evidence="2">NIES-3785</strain>
    </source>
</reference>
<dbReference type="Pfam" id="PF00583">
    <property type="entry name" value="Acetyltransf_1"/>
    <property type="match status" value="1"/>
</dbReference>
<dbReference type="Proteomes" id="UP000722791">
    <property type="component" value="Unassembled WGS sequence"/>
</dbReference>
<feature type="domain" description="N-acetyltransferase" evidence="1">
    <location>
        <begin position="348"/>
        <end position="440"/>
    </location>
</feature>
<dbReference type="PROSITE" id="PS51186">
    <property type="entry name" value="GNAT"/>
    <property type="match status" value="1"/>
</dbReference>
<protein>
    <recommendedName>
        <fullName evidence="1">N-acetyltransferase domain-containing protein</fullName>
    </recommendedName>
</protein>
<dbReference type="CDD" id="cd04301">
    <property type="entry name" value="NAT_SF"/>
    <property type="match status" value="1"/>
</dbReference>
<dbReference type="PANTHER" id="PTHR47876">
    <property type="entry name" value="OS08G0260000 PROTEIN"/>
    <property type="match status" value="1"/>
</dbReference>
<organism evidence="2 3">
    <name type="scientific">Volvox reticuliferus</name>
    <dbReference type="NCBI Taxonomy" id="1737510"/>
    <lineage>
        <taxon>Eukaryota</taxon>
        <taxon>Viridiplantae</taxon>
        <taxon>Chlorophyta</taxon>
        <taxon>core chlorophytes</taxon>
        <taxon>Chlorophyceae</taxon>
        <taxon>CS clade</taxon>
        <taxon>Chlamydomonadales</taxon>
        <taxon>Volvocaceae</taxon>
        <taxon>Volvox</taxon>
    </lineage>
</organism>
<dbReference type="InterPro" id="IPR016181">
    <property type="entry name" value="Acyl_CoA_acyltransferase"/>
</dbReference>
<evidence type="ECO:0000313" key="3">
    <source>
        <dbReference type="Proteomes" id="UP000722791"/>
    </source>
</evidence>
<evidence type="ECO:0000313" key="2">
    <source>
        <dbReference type="EMBL" id="GIM06961.1"/>
    </source>
</evidence>
<proteinExistence type="predicted"/>
<dbReference type="InterPro" id="IPR000182">
    <property type="entry name" value="GNAT_dom"/>
</dbReference>
<dbReference type="SUPFAM" id="SSF55729">
    <property type="entry name" value="Acyl-CoA N-acyltransferases (Nat)"/>
    <property type="match status" value="1"/>
</dbReference>
<gene>
    <name evidence="2" type="ORF">Vretimale_11185</name>
</gene>
<dbReference type="GO" id="GO:0016747">
    <property type="term" value="F:acyltransferase activity, transferring groups other than amino-acyl groups"/>
    <property type="evidence" value="ECO:0007669"/>
    <property type="project" value="InterPro"/>
</dbReference>
<dbReference type="EMBL" id="BNCQ01000023">
    <property type="protein sequence ID" value="GIM06961.1"/>
    <property type="molecule type" value="Genomic_DNA"/>
</dbReference>
<comment type="caution">
    <text evidence="2">The sequence shown here is derived from an EMBL/GenBank/DDBJ whole genome shotgun (WGS) entry which is preliminary data.</text>
</comment>
<dbReference type="Gene3D" id="3.40.630.30">
    <property type="match status" value="1"/>
</dbReference>
<evidence type="ECO:0000259" key="1">
    <source>
        <dbReference type="PROSITE" id="PS51186"/>
    </source>
</evidence>
<feature type="non-terminal residue" evidence="2">
    <location>
        <position position="445"/>
    </location>
</feature>
<name>A0A8J4GG15_9CHLO</name>
<dbReference type="PANTHER" id="PTHR47876:SF2">
    <property type="entry name" value="GCN5-RELATED N-ACETYLTRANSFERASE 7, CHLOROPLASTIC"/>
    <property type="match status" value="1"/>
</dbReference>
<sequence>VHLHKPVRKDFALHYFGACGRAGQGRRKCKSLRSLFQIFRQRYRHLRHYRRASADQVSRHPGCHDIPSTRAASIRLMAYGRMSLSSGSQSAPHMNISLSLKLCQHPGNVAHPNSKRGRFCTIIQHDVQRLSTVLTHMNSGMAGTRAVRLAATVDPAATVPSLVPEVQQATTAAELRAAAFLRAISFYTYPPGRSEYASRSHRHMKANEEWESVTAKVAGRDEAYRDVDVTCFIAAVDDVEGPDPRGISGASGPYPSADVQVLGTGETSGGTQGQNRKKLLEALRSCLDACAQLPAELGAAVASTDPRVGVPPGAVLPRPRPRRLVIGSLDLNVGHSLPSEELIGRNPQVDPRRRRAYLSNVCVAPAARRLGVARALLRHVEGVARKLGVEWLYVHVVADNTPAVALYCNTFGFQVEQSELEGFARSLQRPRRLLLAKNLESEAQL</sequence>
<accession>A0A8J4GG15</accession>